<dbReference type="InterPro" id="IPR020828">
    <property type="entry name" value="GlycerAld_3-P_DH_NAD(P)-bd"/>
</dbReference>
<dbReference type="SUPFAM" id="SSF51735">
    <property type="entry name" value="NAD(P)-binding Rossmann-fold domains"/>
    <property type="match status" value="1"/>
</dbReference>
<keyword evidence="1" id="KW-0560">Oxidoreductase</keyword>
<proteinExistence type="inferred from homology"/>
<organism evidence="4 5">
    <name type="scientific">Desulfofustis limnaeus</name>
    <dbReference type="NCBI Taxonomy" id="2740163"/>
    <lineage>
        <taxon>Bacteria</taxon>
        <taxon>Pseudomonadati</taxon>
        <taxon>Thermodesulfobacteriota</taxon>
        <taxon>Desulfobulbia</taxon>
        <taxon>Desulfobulbales</taxon>
        <taxon>Desulfocapsaceae</taxon>
        <taxon>Desulfofustis</taxon>
    </lineage>
</organism>
<evidence type="ECO:0000313" key="4">
    <source>
        <dbReference type="EMBL" id="BDD85888.1"/>
    </source>
</evidence>
<dbReference type="InterPro" id="IPR020829">
    <property type="entry name" value="GlycerAld_3-P_DH_cat"/>
</dbReference>
<evidence type="ECO:0000313" key="5">
    <source>
        <dbReference type="Proteomes" id="UP000830055"/>
    </source>
</evidence>
<comment type="similarity">
    <text evidence="2">Belongs to the glyceraldehyde-3-phosphate dehydrogenase family.</text>
</comment>
<dbReference type="InterPro" id="IPR020831">
    <property type="entry name" value="GlycerAld/Erythrose_P_DH"/>
</dbReference>
<dbReference type="SMART" id="SM00846">
    <property type="entry name" value="Gp_dh_N"/>
    <property type="match status" value="1"/>
</dbReference>
<gene>
    <name evidence="4" type="primary">epd</name>
    <name evidence="4" type="ORF">DPPLL_02530</name>
</gene>
<sequence>MKIAINGYGRIGRCILRALYESGRATRMKIVGINELFDIGSIAHLTRFDSTHGTFGGEVSISRDCLIVNGDPVRVFNERDLTRLPWKELEVDVVLECSGSFIDREIASLHLEAGAKRVIFSCPAKADVDATIVYGLNHHLLNPQHRIISNASCTTNCISHLIRILNDRYGIDSGFITTIHSMMNDQPVIDAFHNPDLRKSRSSSNSIIPVTTGLAKGIDRVFPELTGRFKAVAFRVPVLNVSTMQLSAMVRRTPSVAEINHLFQKEAAAGLSGILGYTELPLVSCDFTHDPRSAVVDGSHTCISGERLVTVMAWFDNEWGYANRMLDTTEALLAVNAPNQARDGSAA</sequence>
<dbReference type="InterPro" id="IPR020830">
    <property type="entry name" value="GlycerAld_3-P_DH_AS"/>
</dbReference>
<dbReference type="EMBL" id="AP025516">
    <property type="protein sequence ID" value="BDD85888.1"/>
    <property type="molecule type" value="Genomic_DNA"/>
</dbReference>
<dbReference type="PANTHER" id="PTHR43148">
    <property type="entry name" value="GLYCERALDEHYDE-3-PHOSPHATE DEHYDROGENASE 2"/>
    <property type="match status" value="1"/>
</dbReference>
<protein>
    <submittedName>
        <fullName evidence="4">D-erythrose-4-phosphate dehydrogenase</fullName>
    </submittedName>
</protein>
<name>A0ABM7W4T2_9BACT</name>
<keyword evidence="5" id="KW-1185">Reference proteome</keyword>
<dbReference type="CDD" id="cd17892">
    <property type="entry name" value="GAPDH_N_E4PDH"/>
    <property type="match status" value="1"/>
</dbReference>
<dbReference type="PIRSF" id="PIRSF000149">
    <property type="entry name" value="GAP_DH"/>
    <property type="match status" value="1"/>
</dbReference>
<evidence type="ECO:0000259" key="3">
    <source>
        <dbReference type="SMART" id="SM00846"/>
    </source>
</evidence>
<dbReference type="Gene3D" id="3.30.360.10">
    <property type="entry name" value="Dihydrodipicolinate Reductase, domain 2"/>
    <property type="match status" value="1"/>
</dbReference>
<feature type="domain" description="Glyceraldehyde 3-phosphate dehydrogenase NAD(P) binding" evidence="3">
    <location>
        <begin position="1"/>
        <end position="153"/>
    </location>
</feature>
<dbReference type="RefSeq" id="WP_284153013.1">
    <property type="nucleotide sequence ID" value="NZ_AP025516.1"/>
</dbReference>
<dbReference type="PROSITE" id="PS00071">
    <property type="entry name" value="GAPDH"/>
    <property type="match status" value="1"/>
</dbReference>
<dbReference type="Pfam" id="PF00044">
    <property type="entry name" value="Gp_dh_N"/>
    <property type="match status" value="1"/>
</dbReference>
<reference evidence="4 5" key="1">
    <citation type="submission" date="2022-01" db="EMBL/GenBank/DDBJ databases">
        <title>Desulfofustis limnae sp. nov., a novel mesophilic sulfate-reducing bacterium isolated from marsh soil.</title>
        <authorList>
            <person name="Watanabe M."/>
            <person name="Takahashi A."/>
            <person name="Kojima H."/>
            <person name="Fukui M."/>
        </authorList>
    </citation>
    <scope>NUCLEOTIDE SEQUENCE [LARGE SCALE GENOMIC DNA]</scope>
    <source>
        <strain evidence="4 5">PPLL</strain>
    </source>
</reference>
<dbReference type="Proteomes" id="UP000830055">
    <property type="component" value="Chromosome"/>
</dbReference>
<evidence type="ECO:0000256" key="2">
    <source>
        <dbReference type="RuleBase" id="RU000397"/>
    </source>
</evidence>
<accession>A0ABM7W4T2</accession>
<dbReference type="Gene3D" id="3.40.50.720">
    <property type="entry name" value="NAD(P)-binding Rossmann-like Domain"/>
    <property type="match status" value="1"/>
</dbReference>
<evidence type="ECO:0000256" key="1">
    <source>
        <dbReference type="ARBA" id="ARBA00023002"/>
    </source>
</evidence>
<dbReference type="Pfam" id="PF02800">
    <property type="entry name" value="Gp_dh_C"/>
    <property type="match status" value="1"/>
</dbReference>
<dbReference type="InterPro" id="IPR036291">
    <property type="entry name" value="NAD(P)-bd_dom_sf"/>
</dbReference>
<dbReference type="PRINTS" id="PR00078">
    <property type="entry name" value="G3PDHDRGNASE"/>
</dbReference>
<dbReference type="SUPFAM" id="SSF55347">
    <property type="entry name" value="Glyceraldehyde-3-phosphate dehydrogenase-like, C-terminal domain"/>
    <property type="match status" value="1"/>
</dbReference>